<reference evidence="15" key="1">
    <citation type="submission" date="2025-08" db="UniProtKB">
        <authorList>
            <consortium name="Ensembl"/>
        </authorList>
    </citation>
    <scope>IDENTIFICATION</scope>
</reference>
<evidence type="ECO:0000256" key="6">
    <source>
        <dbReference type="ARBA" id="ARBA00022989"/>
    </source>
</evidence>
<dbReference type="InterPro" id="IPR036179">
    <property type="entry name" value="Ig-like_dom_sf"/>
</dbReference>
<evidence type="ECO:0000256" key="8">
    <source>
        <dbReference type="ARBA" id="ARBA00023157"/>
    </source>
</evidence>
<dbReference type="Ensembl" id="ENSNGAT00000025922.1">
    <property type="protein sequence ID" value="ENSNGAP00000020255.1"/>
    <property type="gene ID" value="ENSNGAG00000019804.1"/>
</dbReference>
<accession>A0A8C6RQS2</accession>
<dbReference type="OMA" id="MEAGHNE"/>
<dbReference type="PANTHER" id="PTHR12035">
    <property type="entry name" value="SIALIC ACID BINDING IMMUNOGLOBULIN-LIKE LECTIN"/>
    <property type="match status" value="1"/>
</dbReference>
<dbReference type="Pfam" id="PF00047">
    <property type="entry name" value="ig"/>
    <property type="match status" value="1"/>
</dbReference>
<evidence type="ECO:0000256" key="11">
    <source>
        <dbReference type="ARBA" id="ARBA00038361"/>
    </source>
</evidence>
<dbReference type="FunFam" id="2.60.40.10:FF:000912">
    <property type="entry name" value="Myeloid cell surface antigen CD33"/>
    <property type="match status" value="1"/>
</dbReference>
<dbReference type="PROSITE" id="PS50835">
    <property type="entry name" value="IG_LIKE"/>
    <property type="match status" value="1"/>
</dbReference>
<evidence type="ECO:0000256" key="4">
    <source>
        <dbReference type="ARBA" id="ARBA00022734"/>
    </source>
</evidence>
<dbReference type="GO" id="GO:0048029">
    <property type="term" value="F:monosaccharide binding"/>
    <property type="evidence" value="ECO:0007669"/>
    <property type="project" value="UniProtKB-ARBA"/>
</dbReference>
<dbReference type="GO" id="GO:0007155">
    <property type="term" value="P:cell adhesion"/>
    <property type="evidence" value="ECO:0007669"/>
    <property type="project" value="UniProtKB-KW"/>
</dbReference>
<feature type="signal peptide" evidence="13">
    <location>
        <begin position="1"/>
        <end position="16"/>
    </location>
</feature>
<keyword evidence="3 13" id="KW-0732">Signal</keyword>
<evidence type="ECO:0000313" key="16">
    <source>
        <dbReference type="Proteomes" id="UP000694381"/>
    </source>
</evidence>
<keyword evidence="10" id="KW-0393">Immunoglobulin domain</keyword>
<organism evidence="15 16">
    <name type="scientific">Nannospalax galili</name>
    <name type="common">Northern Israeli blind subterranean mole rat</name>
    <name type="synonym">Spalax galili</name>
    <dbReference type="NCBI Taxonomy" id="1026970"/>
    <lineage>
        <taxon>Eukaryota</taxon>
        <taxon>Metazoa</taxon>
        <taxon>Chordata</taxon>
        <taxon>Craniata</taxon>
        <taxon>Vertebrata</taxon>
        <taxon>Euteleostomi</taxon>
        <taxon>Mammalia</taxon>
        <taxon>Eutheria</taxon>
        <taxon>Euarchontoglires</taxon>
        <taxon>Glires</taxon>
        <taxon>Rodentia</taxon>
        <taxon>Myomorpha</taxon>
        <taxon>Muroidea</taxon>
        <taxon>Spalacidae</taxon>
        <taxon>Spalacinae</taxon>
        <taxon>Nannospalax</taxon>
    </lineage>
</organism>
<dbReference type="InterPro" id="IPR013783">
    <property type="entry name" value="Ig-like_fold"/>
</dbReference>
<dbReference type="AlphaFoldDB" id="A0A8C6RQS2"/>
<name>A0A8C6RQS2_NANGA</name>
<evidence type="ECO:0000259" key="14">
    <source>
        <dbReference type="PROSITE" id="PS50835"/>
    </source>
</evidence>
<dbReference type="FunFam" id="2.60.40.10:FF:000829">
    <property type="entry name" value="Sialic acid-binding Ig-like lectin 8"/>
    <property type="match status" value="1"/>
</dbReference>
<keyword evidence="8" id="KW-1015">Disulfide bond</keyword>
<feature type="domain" description="Ig-like" evidence="14">
    <location>
        <begin position="146"/>
        <end position="229"/>
    </location>
</feature>
<dbReference type="Gene3D" id="2.60.40.10">
    <property type="entry name" value="Immunoglobulins"/>
    <property type="match status" value="2"/>
</dbReference>
<evidence type="ECO:0000313" key="15">
    <source>
        <dbReference type="Ensembl" id="ENSNGAP00000020255.1"/>
    </source>
</evidence>
<dbReference type="SMART" id="SM00409">
    <property type="entry name" value="IG"/>
    <property type="match status" value="2"/>
</dbReference>
<evidence type="ECO:0000256" key="13">
    <source>
        <dbReference type="SAM" id="SignalP"/>
    </source>
</evidence>
<dbReference type="GO" id="GO:0050728">
    <property type="term" value="P:negative regulation of inflammatory response"/>
    <property type="evidence" value="ECO:0007669"/>
    <property type="project" value="UniProtKB-ARBA"/>
</dbReference>
<feature type="chain" id="PRO_5034870551" description="Ig-like domain-containing protein" evidence="13">
    <location>
        <begin position="17"/>
        <end position="303"/>
    </location>
</feature>
<protein>
    <recommendedName>
        <fullName evidence="14">Ig-like domain-containing protein</fullName>
    </recommendedName>
</protein>
<dbReference type="InterPro" id="IPR003599">
    <property type="entry name" value="Ig_sub"/>
</dbReference>
<dbReference type="Pfam" id="PF07686">
    <property type="entry name" value="V-set"/>
    <property type="match status" value="1"/>
</dbReference>
<comment type="subcellular location">
    <subcellularLocation>
        <location evidence="1">Membrane</location>
        <topology evidence="1">Single-pass type I membrane protein</topology>
    </subcellularLocation>
</comment>
<keyword evidence="16" id="KW-1185">Reference proteome</keyword>
<keyword evidence="5" id="KW-0130">Cell adhesion</keyword>
<sequence length="303" mass="33126">MLWSLFLPLLWTGSLAQDQRYQLTVPKSVTVQEGLCVLVPCRVIYPFSLYSPHPVFGYWFKKGANIHHGSPVATNDPQKPVHTATKNRFLLLGDPQKQNCSLFIRDAQKRDAGMYFFRVEGDPSVRYSYGESQLSVHDTEALTKIPDILIPPTLEPGQSINLTCSVPWACERGTPPIFSWMSVALTSLGPRTTLSSVLTLTGRPQDHGTNLTCQVTFPGAGVTVERTVQLNVTSTSGMVLAAIGGAGVTALLFVGLCLIFFTQQQDSSVHSPPGNPSSSQEAPAHLHYASLVFHGSRPWFSEI</sequence>
<reference evidence="15" key="2">
    <citation type="submission" date="2025-09" db="UniProtKB">
        <authorList>
            <consortium name="Ensembl"/>
        </authorList>
    </citation>
    <scope>IDENTIFICATION</scope>
</reference>
<dbReference type="GO" id="GO:0033691">
    <property type="term" value="F:sialic acid binding"/>
    <property type="evidence" value="ECO:0007669"/>
    <property type="project" value="TreeGrafter"/>
</dbReference>
<keyword evidence="6 12" id="KW-1133">Transmembrane helix</keyword>
<keyword evidence="9" id="KW-0325">Glycoprotein</keyword>
<dbReference type="SUPFAM" id="SSF48726">
    <property type="entry name" value="Immunoglobulin"/>
    <property type="match status" value="2"/>
</dbReference>
<evidence type="ECO:0000256" key="9">
    <source>
        <dbReference type="ARBA" id="ARBA00023180"/>
    </source>
</evidence>
<evidence type="ECO:0000256" key="5">
    <source>
        <dbReference type="ARBA" id="ARBA00022889"/>
    </source>
</evidence>
<dbReference type="GO" id="GO:0005886">
    <property type="term" value="C:plasma membrane"/>
    <property type="evidence" value="ECO:0007669"/>
    <property type="project" value="TreeGrafter"/>
</dbReference>
<dbReference type="PANTHER" id="PTHR12035:SF125">
    <property type="entry name" value="SIALIC ACID-BINDING IG-LIKE LECTIN 5"/>
    <property type="match status" value="1"/>
</dbReference>
<dbReference type="InterPro" id="IPR013106">
    <property type="entry name" value="Ig_V-set"/>
</dbReference>
<feature type="transmembrane region" description="Helical" evidence="12">
    <location>
        <begin position="238"/>
        <end position="261"/>
    </location>
</feature>
<evidence type="ECO:0000256" key="12">
    <source>
        <dbReference type="SAM" id="Phobius"/>
    </source>
</evidence>
<dbReference type="InterPro" id="IPR007110">
    <property type="entry name" value="Ig-like_dom"/>
</dbReference>
<proteinExistence type="inferred from homology"/>
<evidence type="ECO:0000256" key="1">
    <source>
        <dbReference type="ARBA" id="ARBA00004479"/>
    </source>
</evidence>
<keyword evidence="2 12" id="KW-0812">Transmembrane</keyword>
<dbReference type="InterPro" id="IPR013151">
    <property type="entry name" value="Immunoglobulin_dom"/>
</dbReference>
<evidence type="ECO:0000256" key="10">
    <source>
        <dbReference type="ARBA" id="ARBA00023319"/>
    </source>
</evidence>
<keyword evidence="7 12" id="KW-0472">Membrane</keyword>
<evidence type="ECO:0000256" key="2">
    <source>
        <dbReference type="ARBA" id="ARBA00022692"/>
    </source>
</evidence>
<comment type="similarity">
    <text evidence="11">Belongs to the immunoglobulin superfamily. SIGLEC (sialic acid binding Ig-like lectin) family.</text>
</comment>
<dbReference type="InterPro" id="IPR051036">
    <property type="entry name" value="SIGLEC"/>
</dbReference>
<keyword evidence="4" id="KW-0430">Lectin</keyword>
<dbReference type="GeneTree" id="ENSGT01150000286924"/>
<evidence type="ECO:0000256" key="3">
    <source>
        <dbReference type="ARBA" id="ARBA00022729"/>
    </source>
</evidence>
<dbReference type="Proteomes" id="UP000694381">
    <property type="component" value="Unassembled WGS sequence"/>
</dbReference>
<evidence type="ECO:0000256" key="7">
    <source>
        <dbReference type="ARBA" id="ARBA00023136"/>
    </source>
</evidence>